<evidence type="ECO:0000259" key="1">
    <source>
        <dbReference type="Pfam" id="PF00561"/>
    </source>
</evidence>
<dbReference type="Proteomes" id="UP000239352">
    <property type="component" value="Unassembled WGS sequence"/>
</dbReference>
<dbReference type="SUPFAM" id="SSF53474">
    <property type="entry name" value="alpha/beta-Hydrolases"/>
    <property type="match status" value="1"/>
</dbReference>
<dbReference type="Gene3D" id="3.40.50.1820">
    <property type="entry name" value="alpha/beta hydrolase"/>
    <property type="match status" value="1"/>
</dbReference>
<dbReference type="AlphaFoldDB" id="A0A2T0H0F2"/>
<organism evidence="2 3">
    <name type="scientific">Actinopolyspora mortivallis</name>
    <dbReference type="NCBI Taxonomy" id="33906"/>
    <lineage>
        <taxon>Bacteria</taxon>
        <taxon>Bacillati</taxon>
        <taxon>Actinomycetota</taxon>
        <taxon>Actinomycetes</taxon>
        <taxon>Actinopolysporales</taxon>
        <taxon>Actinopolysporaceae</taxon>
        <taxon>Actinopolyspora</taxon>
    </lineage>
</organism>
<evidence type="ECO:0000313" key="3">
    <source>
        <dbReference type="Proteomes" id="UP000239352"/>
    </source>
</evidence>
<dbReference type="InterPro" id="IPR029058">
    <property type="entry name" value="AB_hydrolase_fold"/>
</dbReference>
<gene>
    <name evidence="2" type="ORF">CEP50_02705</name>
</gene>
<dbReference type="PRINTS" id="PR00111">
    <property type="entry name" value="ABHYDROLASE"/>
</dbReference>
<proteinExistence type="predicted"/>
<dbReference type="PANTHER" id="PTHR43798">
    <property type="entry name" value="MONOACYLGLYCEROL LIPASE"/>
    <property type="match status" value="1"/>
</dbReference>
<dbReference type="EMBL" id="PVSR01000002">
    <property type="protein sequence ID" value="PRW64763.1"/>
    <property type="molecule type" value="Genomic_DNA"/>
</dbReference>
<keyword evidence="3" id="KW-1185">Reference proteome</keyword>
<accession>A0A2T0H0F2</accession>
<keyword evidence="2" id="KW-0378">Hydrolase</keyword>
<dbReference type="InterPro" id="IPR000073">
    <property type="entry name" value="AB_hydrolase_1"/>
</dbReference>
<sequence>MGAFEAADWDLAGTFDFRGQEVRYGIMGTGEPLVLVHGTPFSSVIWRRIAPHLTTYRQVYYFDLLGYGRSHQQHGQDVSLGIQNQLFTALLDHWELERPDIVAHDFGGTTALRTHLLDGRDYRSLTLIDPVALSPHGSALVQIARRYPEAFIELPGYIHEAILRAYIAGAVHRTLSEQEMNRYLQPWIGEVGQPAFYRQIAQMDDRHTDEIQDRYTEIRCPVTILWGEHDTWVPIEKGRRLAERIPHASFQIVPEASHLLPEDSPEAVLATILDVINQPTRTTADTAAQ</sequence>
<feature type="domain" description="AB hydrolase-1" evidence="1">
    <location>
        <begin position="32"/>
        <end position="264"/>
    </location>
</feature>
<dbReference type="GO" id="GO:0016787">
    <property type="term" value="F:hydrolase activity"/>
    <property type="evidence" value="ECO:0007669"/>
    <property type="project" value="UniProtKB-KW"/>
</dbReference>
<dbReference type="InterPro" id="IPR050266">
    <property type="entry name" value="AB_hydrolase_sf"/>
</dbReference>
<name>A0A2T0H0F2_ACTMO</name>
<dbReference type="RefSeq" id="WP_106112338.1">
    <property type="nucleotide sequence ID" value="NZ_PVSR01000002.1"/>
</dbReference>
<reference evidence="2 3" key="1">
    <citation type="submission" date="2018-03" db="EMBL/GenBank/DDBJ databases">
        <title>Actinopolyspora mortivallis from Sahara, screening for active biomolecules.</title>
        <authorList>
            <person name="Selama O."/>
            <person name="Wellington E.M.H."/>
            <person name="Hacene H."/>
        </authorList>
    </citation>
    <scope>NUCLEOTIDE SEQUENCE [LARGE SCALE GENOMIC DNA]</scope>
    <source>
        <strain evidence="2 3">M5A</strain>
    </source>
</reference>
<protein>
    <submittedName>
        <fullName evidence="2">Alpha/beta hydrolase</fullName>
    </submittedName>
</protein>
<evidence type="ECO:0000313" key="2">
    <source>
        <dbReference type="EMBL" id="PRW64763.1"/>
    </source>
</evidence>
<dbReference type="InParanoid" id="A0A2T0H0F2"/>
<comment type="caution">
    <text evidence="2">The sequence shown here is derived from an EMBL/GenBank/DDBJ whole genome shotgun (WGS) entry which is preliminary data.</text>
</comment>
<dbReference type="Pfam" id="PF00561">
    <property type="entry name" value="Abhydrolase_1"/>
    <property type="match status" value="1"/>
</dbReference>